<dbReference type="Pfam" id="PF00534">
    <property type="entry name" value="Glycos_transf_1"/>
    <property type="match status" value="1"/>
</dbReference>
<dbReference type="GO" id="GO:0009103">
    <property type="term" value="P:lipopolysaccharide biosynthetic process"/>
    <property type="evidence" value="ECO:0007669"/>
    <property type="project" value="TreeGrafter"/>
</dbReference>
<dbReference type="InterPro" id="IPR001296">
    <property type="entry name" value="Glyco_trans_1"/>
</dbReference>
<dbReference type="PANTHER" id="PTHR46401">
    <property type="entry name" value="GLYCOSYLTRANSFERASE WBBK-RELATED"/>
    <property type="match status" value="1"/>
</dbReference>
<feature type="compositionally biased region" description="Low complexity" evidence="2">
    <location>
        <begin position="485"/>
        <end position="497"/>
    </location>
</feature>
<name>A7NH96_ROSCS</name>
<dbReference type="SUPFAM" id="SSF53756">
    <property type="entry name" value="UDP-Glycosyltransferase/glycogen phosphorylase"/>
    <property type="match status" value="1"/>
</dbReference>
<evidence type="ECO:0000259" key="3">
    <source>
        <dbReference type="Pfam" id="PF00534"/>
    </source>
</evidence>
<organism evidence="5 6">
    <name type="scientific">Roseiflexus castenholzii (strain DSM 13941 / HLO8)</name>
    <dbReference type="NCBI Taxonomy" id="383372"/>
    <lineage>
        <taxon>Bacteria</taxon>
        <taxon>Bacillati</taxon>
        <taxon>Chloroflexota</taxon>
        <taxon>Chloroflexia</taxon>
        <taxon>Chloroflexales</taxon>
        <taxon>Roseiflexineae</taxon>
        <taxon>Roseiflexaceae</taxon>
        <taxon>Roseiflexus</taxon>
    </lineage>
</organism>
<proteinExistence type="predicted"/>
<dbReference type="Pfam" id="PF13439">
    <property type="entry name" value="Glyco_transf_4"/>
    <property type="match status" value="1"/>
</dbReference>
<dbReference type="RefSeq" id="WP_012119273.1">
    <property type="nucleotide sequence ID" value="NC_009767.1"/>
</dbReference>
<dbReference type="GO" id="GO:0016757">
    <property type="term" value="F:glycosyltransferase activity"/>
    <property type="evidence" value="ECO:0007669"/>
    <property type="project" value="InterPro"/>
</dbReference>
<dbReference type="CDD" id="cd03809">
    <property type="entry name" value="GT4_MtfB-like"/>
    <property type="match status" value="1"/>
</dbReference>
<evidence type="ECO:0000313" key="6">
    <source>
        <dbReference type="Proteomes" id="UP000000263"/>
    </source>
</evidence>
<dbReference type="HOGENOM" id="CLU_009583_27_6_0"/>
<evidence type="ECO:0000313" key="5">
    <source>
        <dbReference type="EMBL" id="ABU56843.1"/>
    </source>
</evidence>
<evidence type="ECO:0000256" key="1">
    <source>
        <dbReference type="ARBA" id="ARBA00022679"/>
    </source>
</evidence>
<accession>A7NH96</accession>
<keyword evidence="1 5" id="KW-0808">Transferase</keyword>
<dbReference type="Gene3D" id="3.40.50.2000">
    <property type="entry name" value="Glycogen Phosphorylase B"/>
    <property type="match status" value="2"/>
</dbReference>
<sequence length="524" mass="57370">MRIAIDARLNAYRTGGIAQYTRQLMAALADCAADDQIISLQHREHLRPLVVAPNVVRHPLYTPPHHRFERWILPLELLAARPHVVHFPDFIAPRHHCCPTVVTIHDLAFLRYPDILDSAASAYYRQVGDSAARADAVIAVSETTREDIAQFLDLPPERIDVIYEAAAPIYTPLSLRPGETRVLAGTPVEAQSFMLFVSTLEPRKNLPSLLRALRICLDRRPDRAYRLVVAGARGWRDEDVFSTVRDLHLAEHVLFAGRVGQYDLRWLYNACRFYINPSLYEGFGLPLLEAMACGAACLASSSASLPEIGSDAVDYIPPLDIGAWADGIEMLWDDEERRETMGRLARARAEQFSWQRAARETLAVYRRAAAGAPRPTPAPIAAPADPSPPDRLVVCRRCGQRLVSAPVKGTIVVTSSPERQITPRAWVCPRCDHIELLAVPTATALIEMTAPAMDEPRTAAETPETATPPAPVVAHDEPPAAAEMPGTTTPSAPTGTAEQASASSVPDATFEMNVAPAPESEVSP</sequence>
<reference evidence="5 6" key="1">
    <citation type="submission" date="2007-08" db="EMBL/GenBank/DDBJ databases">
        <title>Complete sequence of Roseiflexus castenholzii DSM 13941.</title>
        <authorList>
            <consortium name="US DOE Joint Genome Institute"/>
            <person name="Copeland A."/>
            <person name="Lucas S."/>
            <person name="Lapidus A."/>
            <person name="Barry K."/>
            <person name="Glavina del Rio T."/>
            <person name="Dalin E."/>
            <person name="Tice H."/>
            <person name="Pitluck S."/>
            <person name="Thompson L.S."/>
            <person name="Brettin T."/>
            <person name="Bruce D."/>
            <person name="Detter J.C."/>
            <person name="Han C."/>
            <person name="Tapia R."/>
            <person name="Schmutz J."/>
            <person name="Larimer F."/>
            <person name="Land M."/>
            <person name="Hauser L."/>
            <person name="Kyrpides N."/>
            <person name="Mikhailova N."/>
            <person name="Bryant D.A."/>
            <person name="Hanada S."/>
            <person name="Tsukatani Y."/>
            <person name="Richardson P."/>
        </authorList>
    </citation>
    <scope>NUCLEOTIDE SEQUENCE [LARGE SCALE GENOMIC DNA]</scope>
    <source>
        <strain evidence="6">DSM 13941 / HLO8</strain>
    </source>
</reference>
<dbReference type="KEGG" id="rca:Rcas_0722"/>
<feature type="region of interest" description="Disordered" evidence="2">
    <location>
        <begin position="454"/>
        <end position="524"/>
    </location>
</feature>
<dbReference type="EMBL" id="CP000804">
    <property type="protein sequence ID" value="ABU56843.1"/>
    <property type="molecule type" value="Genomic_DNA"/>
</dbReference>
<evidence type="ECO:0000256" key="2">
    <source>
        <dbReference type="SAM" id="MobiDB-lite"/>
    </source>
</evidence>
<feature type="domain" description="Glycosyltransferase subfamily 4-like N-terminal" evidence="4">
    <location>
        <begin position="15"/>
        <end position="163"/>
    </location>
</feature>
<dbReference type="eggNOG" id="COG0438">
    <property type="taxonomic scope" value="Bacteria"/>
</dbReference>
<dbReference type="CAZy" id="GT4">
    <property type="family name" value="Glycosyltransferase Family 4"/>
</dbReference>
<dbReference type="STRING" id="383372.Rcas_0722"/>
<dbReference type="AlphaFoldDB" id="A7NH96"/>
<dbReference type="InterPro" id="IPR028098">
    <property type="entry name" value="Glyco_trans_4-like_N"/>
</dbReference>
<protein>
    <submittedName>
        <fullName evidence="5">Glycosyl transferase group 1</fullName>
    </submittedName>
</protein>
<dbReference type="Proteomes" id="UP000000263">
    <property type="component" value="Chromosome"/>
</dbReference>
<gene>
    <name evidence="5" type="ordered locus">Rcas_0722</name>
</gene>
<evidence type="ECO:0000259" key="4">
    <source>
        <dbReference type="Pfam" id="PF13439"/>
    </source>
</evidence>
<dbReference type="PANTHER" id="PTHR46401:SF2">
    <property type="entry name" value="GLYCOSYLTRANSFERASE WBBK-RELATED"/>
    <property type="match status" value="1"/>
</dbReference>
<dbReference type="FunFam" id="3.40.50.2000:FF:000119">
    <property type="entry name" value="Glycosyl transferase group 1"/>
    <property type="match status" value="1"/>
</dbReference>
<feature type="domain" description="Glycosyl transferase family 1" evidence="3">
    <location>
        <begin position="189"/>
        <end position="347"/>
    </location>
</feature>
<keyword evidence="6" id="KW-1185">Reference proteome</keyword>